<dbReference type="CDD" id="cd16329">
    <property type="entry name" value="LolA_like"/>
    <property type="match status" value="1"/>
</dbReference>
<dbReference type="RefSeq" id="WP_092236289.1">
    <property type="nucleotide sequence ID" value="NZ_FNLL01000010.1"/>
</dbReference>
<dbReference type="InterPro" id="IPR033399">
    <property type="entry name" value="TP_0789-like"/>
</dbReference>
<dbReference type="EMBL" id="FNLL01000010">
    <property type="protein sequence ID" value="SDU49601.1"/>
    <property type="molecule type" value="Genomic_DNA"/>
</dbReference>
<dbReference type="AlphaFoldDB" id="A0A1H2J054"/>
<evidence type="ECO:0000313" key="2">
    <source>
        <dbReference type="EMBL" id="SDU49601.1"/>
    </source>
</evidence>
<dbReference type="Pfam" id="PF17131">
    <property type="entry name" value="LolA_like"/>
    <property type="match status" value="1"/>
</dbReference>
<organism evidence="2 3">
    <name type="scientific">Desulfobacula phenolica</name>
    <dbReference type="NCBI Taxonomy" id="90732"/>
    <lineage>
        <taxon>Bacteria</taxon>
        <taxon>Pseudomonadati</taxon>
        <taxon>Thermodesulfobacteriota</taxon>
        <taxon>Desulfobacteria</taxon>
        <taxon>Desulfobacterales</taxon>
        <taxon>Desulfobacteraceae</taxon>
        <taxon>Desulfobacula</taxon>
    </lineage>
</organism>
<sequence>MRILGLIFILSVLFISDGLAGEARQIVQNVLDRDDGTTEIGRVRLSTCGVVKKQKTIVCKSNPRVKIMDMVRKDYGPREKDHKTVTIIIEPAGEKGIGFLQYDYEQKGKETDQWLYLSALGKVKRIVSGNEQEPKTGSFFGSELSYEDMEKRHIDDYTYRLLGEETYANRACYVIESVPVKERAIKSNYSKALDWVDKDRNLILKSILYNRQGKKFKRFYFGKITKINNILVPMQIMVLNLETHRRTVMSYEKIALNLPVDDDFLTVRTLIDGAFRESNLKKYQAAY</sequence>
<proteinExistence type="predicted"/>
<evidence type="ECO:0000259" key="1">
    <source>
        <dbReference type="Pfam" id="PF17131"/>
    </source>
</evidence>
<keyword evidence="3" id="KW-1185">Reference proteome</keyword>
<reference evidence="3" key="1">
    <citation type="submission" date="2016-10" db="EMBL/GenBank/DDBJ databases">
        <authorList>
            <person name="Varghese N."/>
            <person name="Submissions S."/>
        </authorList>
    </citation>
    <scope>NUCLEOTIDE SEQUENCE [LARGE SCALE GENOMIC DNA]</scope>
    <source>
        <strain evidence="3">DSM 3384</strain>
    </source>
</reference>
<dbReference type="Gene3D" id="2.50.20.10">
    <property type="entry name" value="Lipoprotein localisation LolA/LolB/LppX"/>
    <property type="match status" value="1"/>
</dbReference>
<feature type="domain" description="Uncharacterized protein TP-0789" evidence="1">
    <location>
        <begin position="81"/>
        <end position="270"/>
    </location>
</feature>
<accession>A0A1H2J054</accession>
<gene>
    <name evidence="2" type="ORF">SAMN04487931_11041</name>
</gene>
<evidence type="ECO:0000313" key="3">
    <source>
        <dbReference type="Proteomes" id="UP000199608"/>
    </source>
</evidence>
<name>A0A1H2J054_9BACT</name>
<dbReference type="Proteomes" id="UP000199608">
    <property type="component" value="Unassembled WGS sequence"/>
</dbReference>
<protein>
    <submittedName>
        <fullName evidence="2">Sigma E regulatory protein, MucB/RseB</fullName>
    </submittedName>
</protein>